<evidence type="ECO:0000313" key="2">
    <source>
        <dbReference type="EMBL" id="KON90750.1"/>
    </source>
</evidence>
<dbReference type="PROSITE" id="PS51318">
    <property type="entry name" value="TAT"/>
    <property type="match status" value="1"/>
</dbReference>
<dbReference type="STRING" id="47500.AF333_27285"/>
<proteinExistence type="predicted"/>
<evidence type="ECO:0000256" key="1">
    <source>
        <dbReference type="SAM" id="Phobius"/>
    </source>
</evidence>
<protein>
    <submittedName>
        <fullName evidence="2 3">Dehydrogenase</fullName>
    </submittedName>
</protein>
<keyword evidence="4" id="KW-1185">Reference proteome</keyword>
<sequence length="253" mass="28305">MPNEDKTKKKTDVSVSRRNFLKKSGYVLGGVLAGGVIGSLVNAGGKNPPSANPQQPTSTPSDYNQALMYFRQDQFRIVEAATERIFPGDDIGPGAKALGVAFFIDHQLAGDWGFNGRDYMQPPFYKGEAVQGYQGRLKRREIFDIALQEMQNYSQSKYKKGFVDLTPEQQDAVLTAFEKDEVKLTTVSPSGFFRMLRNATIEGVYADPLYGGNKNMDGWKLKNYPGNQMAYTQIIDKDEFTKIPPKSLKDHLH</sequence>
<dbReference type="Proteomes" id="UP000037269">
    <property type="component" value="Unassembled WGS sequence"/>
</dbReference>
<evidence type="ECO:0000313" key="3">
    <source>
        <dbReference type="EMBL" id="SDK00218.1"/>
    </source>
</evidence>
<reference evidence="3 5" key="2">
    <citation type="submission" date="2016-10" db="EMBL/GenBank/DDBJ databases">
        <authorList>
            <person name="de Groot N.N."/>
        </authorList>
    </citation>
    <scope>NUCLEOTIDE SEQUENCE [LARGE SCALE GENOMIC DNA]</scope>
    <source>
        <strain evidence="3 5">DSM 2895</strain>
    </source>
</reference>
<evidence type="ECO:0000313" key="4">
    <source>
        <dbReference type="Proteomes" id="UP000037269"/>
    </source>
</evidence>
<dbReference type="RefSeq" id="WP_043066237.1">
    <property type="nucleotide sequence ID" value="NZ_BJOA01000105.1"/>
</dbReference>
<keyword evidence="1" id="KW-1133">Transmembrane helix</keyword>
<dbReference type="Proteomes" id="UP000182836">
    <property type="component" value="Unassembled WGS sequence"/>
</dbReference>
<feature type="transmembrane region" description="Helical" evidence="1">
    <location>
        <begin position="26"/>
        <end position="45"/>
    </location>
</feature>
<dbReference type="EMBL" id="LGUG01000009">
    <property type="protein sequence ID" value="KON90750.1"/>
    <property type="molecule type" value="Genomic_DNA"/>
</dbReference>
<keyword evidence="1" id="KW-0472">Membrane</keyword>
<keyword evidence="1" id="KW-0812">Transmembrane</keyword>
<dbReference type="InterPro" id="IPR027056">
    <property type="entry name" value="Gluconate_2DH_su3"/>
</dbReference>
<organism evidence="2 4">
    <name type="scientific">Aneurinibacillus migulanus</name>
    <name type="common">Bacillus migulanus</name>
    <dbReference type="NCBI Taxonomy" id="47500"/>
    <lineage>
        <taxon>Bacteria</taxon>
        <taxon>Bacillati</taxon>
        <taxon>Bacillota</taxon>
        <taxon>Bacilli</taxon>
        <taxon>Bacillales</taxon>
        <taxon>Paenibacillaceae</taxon>
        <taxon>Aneurinibacillus group</taxon>
        <taxon>Aneurinibacillus</taxon>
    </lineage>
</organism>
<dbReference type="EMBL" id="FNED01000035">
    <property type="protein sequence ID" value="SDK00218.1"/>
    <property type="molecule type" value="Genomic_DNA"/>
</dbReference>
<dbReference type="InterPro" id="IPR006311">
    <property type="entry name" value="TAT_signal"/>
</dbReference>
<dbReference type="GeneID" id="42308834"/>
<evidence type="ECO:0000313" key="5">
    <source>
        <dbReference type="Proteomes" id="UP000182836"/>
    </source>
</evidence>
<dbReference type="AlphaFoldDB" id="A0A0D1V7Y3"/>
<dbReference type="Pfam" id="PF13618">
    <property type="entry name" value="Gluconate_2-dh3"/>
    <property type="match status" value="1"/>
</dbReference>
<reference evidence="2 4" key="1">
    <citation type="submission" date="2015-07" db="EMBL/GenBank/DDBJ databases">
        <title>Fjat-14205 dsm 2895.</title>
        <authorList>
            <person name="Liu B."/>
            <person name="Wang J."/>
            <person name="Zhu Y."/>
            <person name="Liu G."/>
            <person name="Chen Q."/>
            <person name="Chen Z."/>
            <person name="Lan J."/>
            <person name="Che J."/>
            <person name="Ge C."/>
            <person name="Shi H."/>
            <person name="Pan Z."/>
            <person name="Liu X."/>
        </authorList>
    </citation>
    <scope>NUCLEOTIDE SEQUENCE [LARGE SCALE GENOMIC DNA]</scope>
    <source>
        <strain evidence="2 4">DSM 2895</strain>
    </source>
</reference>
<accession>A0A0D1V7Y3</accession>
<dbReference type="PATRIC" id="fig|47500.8.peg.7223"/>
<name>A0A0D1V7Y3_ANEMI</name>
<gene>
    <name evidence="2" type="ORF">AF333_27285</name>
    <name evidence="3" type="ORF">SAMN04487909_13547</name>
</gene>